<accession>A0ABV6CGC0</accession>
<evidence type="ECO:0000259" key="2">
    <source>
        <dbReference type="SMART" id="SM00065"/>
    </source>
</evidence>
<evidence type="ECO:0000256" key="1">
    <source>
        <dbReference type="ARBA" id="ARBA00038454"/>
    </source>
</evidence>
<feature type="domain" description="GAF" evidence="2">
    <location>
        <begin position="6"/>
        <end position="164"/>
    </location>
</feature>
<dbReference type="PANTHER" id="PTHR21021">
    <property type="entry name" value="GAF/PUTATIVE CYTOSKELETAL PROTEIN"/>
    <property type="match status" value="1"/>
</dbReference>
<protein>
    <submittedName>
        <fullName evidence="3">GAF domain-containing protein</fullName>
    </submittedName>
</protein>
<evidence type="ECO:0000313" key="4">
    <source>
        <dbReference type="Proteomes" id="UP001589758"/>
    </source>
</evidence>
<evidence type="ECO:0000313" key="3">
    <source>
        <dbReference type="EMBL" id="MFC0180298.1"/>
    </source>
</evidence>
<dbReference type="Proteomes" id="UP001589758">
    <property type="component" value="Unassembled WGS sequence"/>
</dbReference>
<dbReference type="RefSeq" id="WP_385877412.1">
    <property type="nucleotide sequence ID" value="NZ_JBHLXE010000100.1"/>
</dbReference>
<reference evidence="3 4" key="1">
    <citation type="submission" date="2024-09" db="EMBL/GenBank/DDBJ databases">
        <authorList>
            <person name="Sun Q."/>
            <person name="Mori K."/>
        </authorList>
    </citation>
    <scope>NUCLEOTIDE SEQUENCE [LARGE SCALE GENOMIC DNA]</scope>
    <source>
        <strain evidence="3 4">CCM 8545</strain>
    </source>
</reference>
<name>A0ABV6CGC0_9GAMM</name>
<dbReference type="InterPro" id="IPR000614">
    <property type="entry name" value="FRMsr_CS"/>
</dbReference>
<dbReference type="PROSITE" id="PS01320">
    <property type="entry name" value="UPF0067"/>
    <property type="match status" value="1"/>
</dbReference>
<dbReference type="InterPro" id="IPR029016">
    <property type="entry name" value="GAF-like_dom_sf"/>
</dbReference>
<gene>
    <name evidence="3" type="ORF">ACFFIT_09445</name>
</gene>
<dbReference type="PANTHER" id="PTHR21021:SF15">
    <property type="entry name" value="FREE METHIONINE-R-SULFOXIDE REDUCTASE"/>
    <property type="match status" value="1"/>
</dbReference>
<dbReference type="SUPFAM" id="SSF55781">
    <property type="entry name" value="GAF domain-like"/>
    <property type="match status" value="1"/>
</dbReference>
<dbReference type="InterPro" id="IPR051330">
    <property type="entry name" value="Phosphatase_reg/MetRdx"/>
</dbReference>
<organism evidence="3 4">
    <name type="scientific">Thorsellia kenyensis</name>
    <dbReference type="NCBI Taxonomy" id="1549888"/>
    <lineage>
        <taxon>Bacteria</taxon>
        <taxon>Pseudomonadati</taxon>
        <taxon>Pseudomonadota</taxon>
        <taxon>Gammaproteobacteria</taxon>
        <taxon>Enterobacterales</taxon>
        <taxon>Thorselliaceae</taxon>
        <taxon>Thorsellia</taxon>
    </lineage>
</organism>
<dbReference type="InterPro" id="IPR003018">
    <property type="entry name" value="GAF"/>
</dbReference>
<dbReference type="EMBL" id="JBHLXE010000100">
    <property type="protein sequence ID" value="MFC0180298.1"/>
    <property type="molecule type" value="Genomic_DNA"/>
</dbReference>
<keyword evidence="4" id="KW-1185">Reference proteome</keyword>
<dbReference type="Pfam" id="PF01590">
    <property type="entry name" value="GAF"/>
    <property type="match status" value="1"/>
</dbReference>
<comment type="caution">
    <text evidence="3">The sequence shown here is derived from an EMBL/GenBank/DDBJ whole genome shotgun (WGS) entry which is preliminary data.</text>
</comment>
<dbReference type="SMART" id="SM00065">
    <property type="entry name" value="GAF"/>
    <property type="match status" value="1"/>
</dbReference>
<sequence>MTRYSVLKSELNALIAEETNPLIIMCNSSALLKEHLTNINWLGFYLVNNSLGVLTLGPFQGKIACTRIPKSEGVCGTAWATNTVQNIPDVHLFEGHIACDSASESEIVIPLYYEIDGKKECFAVLDIDSPIKARFSEEDEKNLIEIAELISRALANAEIEILLNVLS</sequence>
<dbReference type="Gene3D" id="3.30.450.40">
    <property type="match status" value="1"/>
</dbReference>
<proteinExistence type="inferred from homology"/>
<comment type="similarity">
    <text evidence="1">Belongs to the free Met sulfoxide reductase family.</text>
</comment>